<protein>
    <submittedName>
        <fullName evidence="1">Uncharacterized protein</fullName>
    </submittedName>
</protein>
<keyword evidence="2" id="KW-1185">Reference proteome</keyword>
<name>A0A151WPZ0_9HYME</name>
<dbReference type="EMBL" id="KQ982850">
    <property type="protein sequence ID" value="KYQ49969.1"/>
    <property type="molecule type" value="Genomic_DNA"/>
</dbReference>
<evidence type="ECO:0000313" key="1">
    <source>
        <dbReference type="EMBL" id="KYQ49969.1"/>
    </source>
</evidence>
<organism evidence="1 2">
    <name type="scientific">Mycetomoellerius zeteki</name>
    <dbReference type="NCBI Taxonomy" id="64791"/>
    <lineage>
        <taxon>Eukaryota</taxon>
        <taxon>Metazoa</taxon>
        <taxon>Ecdysozoa</taxon>
        <taxon>Arthropoda</taxon>
        <taxon>Hexapoda</taxon>
        <taxon>Insecta</taxon>
        <taxon>Pterygota</taxon>
        <taxon>Neoptera</taxon>
        <taxon>Endopterygota</taxon>
        <taxon>Hymenoptera</taxon>
        <taxon>Apocrita</taxon>
        <taxon>Aculeata</taxon>
        <taxon>Formicoidea</taxon>
        <taxon>Formicidae</taxon>
        <taxon>Myrmicinae</taxon>
        <taxon>Mycetomoellerius</taxon>
    </lineage>
</organism>
<accession>A0A151WPZ0</accession>
<evidence type="ECO:0000313" key="2">
    <source>
        <dbReference type="Proteomes" id="UP000075809"/>
    </source>
</evidence>
<sequence>MLCYAAGRMVGGVESARRRPVLAALVDRGEYIRNVLPSPTLRSFAKLYLPFAVPLSARGPLTPPDPCQPPSLPLLFPIVLLARERSIDLNFFPRSNREP</sequence>
<reference evidence="1 2" key="1">
    <citation type="submission" date="2015-09" db="EMBL/GenBank/DDBJ databases">
        <title>Trachymyrmex zeteki WGS genome.</title>
        <authorList>
            <person name="Nygaard S."/>
            <person name="Hu H."/>
            <person name="Boomsma J."/>
            <person name="Zhang G."/>
        </authorList>
    </citation>
    <scope>NUCLEOTIDE SEQUENCE [LARGE SCALE GENOMIC DNA]</scope>
    <source>
        <strain evidence="1">Tzet28-1</strain>
        <tissue evidence="1">Whole body</tissue>
    </source>
</reference>
<gene>
    <name evidence="1" type="ORF">ALC60_10992</name>
</gene>
<dbReference type="AlphaFoldDB" id="A0A151WPZ0"/>
<proteinExistence type="predicted"/>
<dbReference type="Proteomes" id="UP000075809">
    <property type="component" value="Unassembled WGS sequence"/>
</dbReference>